<keyword evidence="2" id="KW-1185">Reference proteome</keyword>
<accession>A0AA43XHD1</accession>
<dbReference type="Proteomes" id="UP000449710">
    <property type="component" value="Unassembled WGS sequence"/>
</dbReference>
<dbReference type="Gene3D" id="3.10.310.10">
    <property type="entry name" value="Diaminopimelate Epimerase, Chain A, domain 1"/>
    <property type="match status" value="2"/>
</dbReference>
<gene>
    <name evidence="1" type="ORF">ISALK_00140</name>
</gene>
<dbReference type="InterPro" id="IPR058944">
    <property type="entry name" value="CntK-like"/>
</dbReference>
<sequence>MKASFVKLSPSENTTIIITDPGIKREEYPQIANTAMAYTHLYGEQVGFLTPKQSSEAKGRMEMSGGEFCGNGLLALGAYLAWKEDLEQERFFLEFSGVEKPLSCEVEKVSPLSYRVKGEMPVEGYEITNKEVTVGEEKISGAFVIMKGISHYLFLKSDTQSRNLDYPGLLKSLAKEENNQAYGALGYEVDGEDIQLSPWVYVPGVESLREERSCGSGSLALGLLWAAEREEDIRLTIRQPGGSIAVEIVYDREEKKVTAASIETEVIITCEGKLWF</sequence>
<name>A0AA43XHD1_9CLOT</name>
<organism evidence="1 2">
    <name type="scientific">Isachenkonia alkalipeptolytica</name>
    <dbReference type="NCBI Taxonomy" id="2565777"/>
    <lineage>
        <taxon>Bacteria</taxon>
        <taxon>Bacillati</taxon>
        <taxon>Bacillota</taxon>
        <taxon>Clostridia</taxon>
        <taxon>Eubacteriales</taxon>
        <taxon>Clostridiaceae</taxon>
        <taxon>Isachenkonia</taxon>
    </lineage>
</organism>
<evidence type="ECO:0000313" key="1">
    <source>
        <dbReference type="EMBL" id="NBG86897.1"/>
    </source>
</evidence>
<dbReference type="AlphaFoldDB" id="A0AA43XHD1"/>
<evidence type="ECO:0008006" key="3">
    <source>
        <dbReference type="Google" id="ProtNLM"/>
    </source>
</evidence>
<dbReference type="RefSeq" id="WP_160718209.1">
    <property type="nucleotide sequence ID" value="NZ_SUMG01000001.1"/>
</dbReference>
<comment type="caution">
    <text evidence="1">The sequence shown here is derived from an EMBL/GenBank/DDBJ whole genome shotgun (WGS) entry which is preliminary data.</text>
</comment>
<evidence type="ECO:0000313" key="2">
    <source>
        <dbReference type="Proteomes" id="UP000449710"/>
    </source>
</evidence>
<protein>
    <recommendedName>
        <fullName evidence="3">Diaminopimelate epimerase</fullName>
    </recommendedName>
</protein>
<dbReference type="Pfam" id="PF26317">
    <property type="entry name" value="CntK_N"/>
    <property type="match status" value="1"/>
</dbReference>
<dbReference type="EMBL" id="SUMG01000001">
    <property type="protein sequence ID" value="NBG86897.1"/>
    <property type="molecule type" value="Genomic_DNA"/>
</dbReference>
<proteinExistence type="predicted"/>
<reference evidence="1 2" key="1">
    <citation type="submission" date="2019-04" db="EMBL/GenBank/DDBJ databases">
        <title>Isachenkonia alkalipeptolytica gen. nov. sp. nov. a new anaerobic, alkiliphilic organothrophic bacterium capable to reduce synthesized ferrihydrite isolated from a soda lake.</title>
        <authorList>
            <person name="Toshchakov S.V."/>
            <person name="Zavarzina D.G."/>
            <person name="Zhilina T.N."/>
            <person name="Kostrikina N.A."/>
            <person name="Kublanov I.V."/>
        </authorList>
    </citation>
    <scope>NUCLEOTIDE SEQUENCE [LARGE SCALE GENOMIC DNA]</scope>
    <source>
        <strain evidence="1 2">Z-1701</strain>
    </source>
</reference>
<dbReference type="SUPFAM" id="SSF54506">
    <property type="entry name" value="Diaminopimelate epimerase-like"/>
    <property type="match status" value="1"/>
</dbReference>